<organism evidence="2 3">
    <name type="scientific">Mucilaginibacter ginsenosidivorax</name>
    <dbReference type="NCBI Taxonomy" id="862126"/>
    <lineage>
        <taxon>Bacteria</taxon>
        <taxon>Pseudomonadati</taxon>
        <taxon>Bacteroidota</taxon>
        <taxon>Sphingobacteriia</taxon>
        <taxon>Sphingobacteriales</taxon>
        <taxon>Sphingobacteriaceae</taxon>
        <taxon>Mucilaginibacter</taxon>
    </lineage>
</organism>
<dbReference type="AlphaFoldDB" id="A0A5B8VX46"/>
<keyword evidence="3" id="KW-1185">Reference proteome</keyword>
<keyword evidence="1" id="KW-1133">Transmembrane helix</keyword>
<dbReference type="EMBL" id="CP042437">
    <property type="protein sequence ID" value="QEC75492.1"/>
    <property type="molecule type" value="Genomic_DNA"/>
</dbReference>
<dbReference type="KEGG" id="mgk:FSB76_05865"/>
<proteinExistence type="predicted"/>
<keyword evidence="1" id="KW-0812">Transmembrane</keyword>
<evidence type="ECO:0000313" key="3">
    <source>
        <dbReference type="Proteomes" id="UP000321362"/>
    </source>
</evidence>
<sequence>MLTQFDAFALQKSLQLFIVGGFFYYGAAGFGGVGGCGMFLGGAQFVAKVATIAASNSMPVNFFFIVVCFTVII</sequence>
<reference evidence="2 3" key="1">
    <citation type="journal article" date="2013" name="J. Microbiol.">
        <title>Mucilaginibacter ginsenosidivorax sp. nov., with ginsenoside converting activity isolated from sediment.</title>
        <authorList>
            <person name="Kim J.K."/>
            <person name="Choi T.E."/>
            <person name="Liu Q.M."/>
            <person name="Park H.Y."/>
            <person name="Yi T.H."/>
            <person name="Yoon M.H."/>
            <person name="Kim S.C."/>
            <person name="Im W.T."/>
        </authorList>
    </citation>
    <scope>NUCLEOTIDE SEQUENCE [LARGE SCALE GENOMIC DNA]</scope>
    <source>
        <strain evidence="2 3">KHI28</strain>
    </source>
</reference>
<dbReference type="RefSeq" id="WP_147052637.1">
    <property type="nucleotide sequence ID" value="NZ_CP042437.1"/>
</dbReference>
<evidence type="ECO:0000313" key="2">
    <source>
        <dbReference type="EMBL" id="QEC75492.1"/>
    </source>
</evidence>
<evidence type="ECO:0000256" key="1">
    <source>
        <dbReference type="SAM" id="Phobius"/>
    </source>
</evidence>
<dbReference type="Proteomes" id="UP000321362">
    <property type="component" value="Chromosome"/>
</dbReference>
<feature type="transmembrane region" description="Helical" evidence="1">
    <location>
        <begin position="52"/>
        <end position="72"/>
    </location>
</feature>
<name>A0A5B8VX46_9SPHI</name>
<keyword evidence="1" id="KW-0472">Membrane</keyword>
<feature type="transmembrane region" description="Helical" evidence="1">
    <location>
        <begin position="16"/>
        <end position="40"/>
    </location>
</feature>
<gene>
    <name evidence="2" type="ORF">FSB76_05865</name>
</gene>
<protein>
    <submittedName>
        <fullName evidence="2">Uncharacterized protein</fullName>
    </submittedName>
</protein>
<accession>A0A5B8VX46</accession>